<dbReference type="SUPFAM" id="SSF55729">
    <property type="entry name" value="Acyl-CoA N-acyltransferases (Nat)"/>
    <property type="match status" value="1"/>
</dbReference>
<sequence length="377" mass="44274">MGKKIEIELNNQLFEKINQLAEAKSMKLEDYLISLIKGNEGLQNQKLKDYQGYVIKELEALLDKVKGRDGNGNSQQQKSKVLIYSYKTYRNELQKEIKDIVEFYKRKGWFNEDFFYLIQDRRGIVGYMGLNPQREELPYGGYMFLYSLHVAKSHQGQQNFKYISGFIHAVAKKEKYYSVDISSVSTNIEEKDLLSVGFKKFDTATLLRGKVELVDNEKIEDEKIVNELVDKRKQYEVFKLETKKIKLSDVIEKGYLSSGRMLPLGFLFAEWQKKEQKLEIRQLKIKVQQKEIELILVEEGVEQGQDEIFQYTLLVEPNILFDEEILRHLYIEIIGDLVNQKSGKKIQLMVPEGLAEDIKFIEKEGKKKVLWYRMMVI</sequence>
<dbReference type="EMBL" id="JAFBEE010000002">
    <property type="protein sequence ID" value="MBM7613919.1"/>
    <property type="molecule type" value="Genomic_DNA"/>
</dbReference>
<keyword evidence="2" id="KW-1185">Reference proteome</keyword>
<dbReference type="InterPro" id="IPR016181">
    <property type="entry name" value="Acyl_CoA_acyltransferase"/>
</dbReference>
<name>A0ABS2NLV4_9FIRM</name>
<comment type="caution">
    <text evidence="1">The sequence shown here is derived from an EMBL/GenBank/DDBJ whole genome shotgun (WGS) entry which is preliminary data.</text>
</comment>
<dbReference type="Gene3D" id="3.40.630.30">
    <property type="match status" value="1"/>
</dbReference>
<dbReference type="RefSeq" id="WP_204400205.1">
    <property type="nucleotide sequence ID" value="NZ_JAFBEE010000002.1"/>
</dbReference>
<proteinExistence type="predicted"/>
<reference evidence="1 2" key="1">
    <citation type="submission" date="2021-01" db="EMBL/GenBank/DDBJ databases">
        <title>Genomic Encyclopedia of Type Strains, Phase IV (KMG-IV): sequencing the most valuable type-strain genomes for metagenomic binning, comparative biology and taxonomic classification.</title>
        <authorList>
            <person name="Goeker M."/>
        </authorList>
    </citation>
    <scope>NUCLEOTIDE SEQUENCE [LARGE SCALE GENOMIC DNA]</scope>
    <source>
        <strain evidence="1 2">DSM 25890</strain>
    </source>
</reference>
<gene>
    <name evidence="1" type="ORF">JOC73_000428</name>
</gene>
<evidence type="ECO:0008006" key="3">
    <source>
        <dbReference type="Google" id="ProtNLM"/>
    </source>
</evidence>
<accession>A0ABS2NLV4</accession>
<evidence type="ECO:0000313" key="1">
    <source>
        <dbReference type="EMBL" id="MBM7613919.1"/>
    </source>
</evidence>
<evidence type="ECO:0000313" key="2">
    <source>
        <dbReference type="Proteomes" id="UP001314796"/>
    </source>
</evidence>
<organism evidence="1 2">
    <name type="scientific">Alkaliphilus hydrothermalis</name>
    <dbReference type="NCBI Taxonomy" id="1482730"/>
    <lineage>
        <taxon>Bacteria</taxon>
        <taxon>Bacillati</taxon>
        <taxon>Bacillota</taxon>
        <taxon>Clostridia</taxon>
        <taxon>Peptostreptococcales</taxon>
        <taxon>Natronincolaceae</taxon>
        <taxon>Alkaliphilus</taxon>
    </lineage>
</organism>
<dbReference type="Proteomes" id="UP001314796">
    <property type="component" value="Unassembled WGS sequence"/>
</dbReference>
<protein>
    <recommendedName>
        <fullName evidence="3">N-acetyltransferase domain-containing protein</fullName>
    </recommendedName>
</protein>